<dbReference type="EMBL" id="JBFNQD010000001">
    <property type="protein sequence ID" value="MEW9304048.1"/>
    <property type="molecule type" value="Genomic_DNA"/>
</dbReference>
<name>A0ABV3PEY2_9HYPH</name>
<dbReference type="InterPro" id="IPR027417">
    <property type="entry name" value="P-loop_NTPase"/>
</dbReference>
<dbReference type="RefSeq" id="WP_367622580.1">
    <property type="nucleotide sequence ID" value="NZ_JBFNQD010000001.1"/>
</dbReference>
<dbReference type="Proteomes" id="UP001555786">
    <property type="component" value="Unassembled WGS sequence"/>
</dbReference>
<accession>A0ABV3PEY2</accession>
<evidence type="ECO:0000313" key="1">
    <source>
        <dbReference type="EMBL" id="MEW9304048.1"/>
    </source>
</evidence>
<dbReference type="Pfam" id="PF13238">
    <property type="entry name" value="AAA_18"/>
    <property type="match status" value="1"/>
</dbReference>
<comment type="caution">
    <text evidence="1">The sequence shown here is derived from an EMBL/GenBank/DDBJ whole genome shotgun (WGS) entry which is preliminary data.</text>
</comment>
<keyword evidence="2" id="KW-1185">Reference proteome</keyword>
<organism evidence="1 2">
    <name type="scientific">Labrys neptuniae</name>
    <dbReference type="NCBI Taxonomy" id="376174"/>
    <lineage>
        <taxon>Bacteria</taxon>
        <taxon>Pseudomonadati</taxon>
        <taxon>Pseudomonadota</taxon>
        <taxon>Alphaproteobacteria</taxon>
        <taxon>Hyphomicrobiales</taxon>
        <taxon>Xanthobacteraceae</taxon>
        <taxon>Labrys</taxon>
    </lineage>
</organism>
<reference evidence="1 2" key="1">
    <citation type="submission" date="2024-07" db="EMBL/GenBank/DDBJ databases">
        <title>Description of Labrys sedimenti sp. nov., isolated from a diclofenac-degrading enrichment culture.</title>
        <authorList>
            <person name="Tancsics A."/>
            <person name="Csepanyi A."/>
        </authorList>
    </citation>
    <scope>NUCLEOTIDE SEQUENCE [LARGE SCALE GENOMIC DNA]</scope>
    <source>
        <strain evidence="1 2">LMG 23578</strain>
    </source>
</reference>
<dbReference type="SUPFAM" id="SSF52540">
    <property type="entry name" value="P-loop containing nucleoside triphosphate hydrolases"/>
    <property type="match status" value="1"/>
</dbReference>
<sequence length="173" mass="19226">MKRILITGMSGTGKTSVIRELLARGHQAHDLDTPEWSHWVPAAPGDDLTPGQGEDWVWQLDKVEALLSRSSPGPFFVSGCAENMAEVFPLIDAIVLLSAPLPTIMARLAARTGWGYGHAEEERRKVAELIMAVEPLLRRSADFEIDTRQPVQATVDALFRFIGSRRRLCCHPR</sequence>
<gene>
    <name evidence="1" type="ORF">ABXS05_00750</name>
</gene>
<evidence type="ECO:0000313" key="2">
    <source>
        <dbReference type="Proteomes" id="UP001555786"/>
    </source>
</evidence>
<dbReference type="Gene3D" id="3.40.50.300">
    <property type="entry name" value="P-loop containing nucleotide triphosphate hydrolases"/>
    <property type="match status" value="1"/>
</dbReference>
<proteinExistence type="predicted"/>
<protein>
    <submittedName>
        <fullName evidence="1">AAA family ATPase</fullName>
    </submittedName>
</protein>